<name>A0A3A3G6U8_9BURK</name>
<protein>
    <recommendedName>
        <fullName evidence="3">Trypsin-like peptidase domain-containing protein</fullName>
    </recommendedName>
</protein>
<organism evidence="1 2">
    <name type="scientific">Noviherbaspirillum sedimenti</name>
    <dbReference type="NCBI Taxonomy" id="2320865"/>
    <lineage>
        <taxon>Bacteria</taxon>
        <taxon>Pseudomonadati</taxon>
        <taxon>Pseudomonadota</taxon>
        <taxon>Betaproteobacteria</taxon>
        <taxon>Burkholderiales</taxon>
        <taxon>Oxalobacteraceae</taxon>
        <taxon>Noviherbaspirillum</taxon>
    </lineage>
</organism>
<evidence type="ECO:0000313" key="2">
    <source>
        <dbReference type="Proteomes" id="UP000266327"/>
    </source>
</evidence>
<comment type="caution">
    <text evidence="1">The sequence shown here is derived from an EMBL/GenBank/DDBJ whole genome shotgun (WGS) entry which is preliminary data.</text>
</comment>
<proteinExistence type="predicted"/>
<dbReference type="AlphaFoldDB" id="A0A3A3G6U8"/>
<sequence length="277" mass="30819">MSEIKTAGELGTELGEHCLEVAKDRFKEAIRPIYCSTAQGTPVHEGSCVLLKIDGKHVLLTASHVIDAHKINDTTLYVGGEHSLLKIEGEFWATEAKAGNRLKDRYDFAAYLMPDKFVTDMGNVQYISQDEIAPDRTDHHGRLYSIIGYPNTKNKSIDRKNYSVQSIRWHYFSTHQDSPDLLKKLSVTGEDHIFVGYDRKQSKDSNGILVGSVSTRGVSGGAVFDLGNFANPTNYARDVKCTPRLAGIFIEFHHEHHATVTTKIGVILKALRACEVT</sequence>
<evidence type="ECO:0000313" key="1">
    <source>
        <dbReference type="EMBL" id="RJG02272.1"/>
    </source>
</evidence>
<dbReference type="RefSeq" id="WP_119785772.1">
    <property type="nucleotide sequence ID" value="NZ_QYUQ01000002.1"/>
</dbReference>
<accession>A0A3A3G6U8</accession>
<dbReference type="InterPro" id="IPR009003">
    <property type="entry name" value="Peptidase_S1_PA"/>
</dbReference>
<dbReference type="Proteomes" id="UP000266327">
    <property type="component" value="Unassembled WGS sequence"/>
</dbReference>
<evidence type="ECO:0008006" key="3">
    <source>
        <dbReference type="Google" id="ProtNLM"/>
    </source>
</evidence>
<dbReference type="SUPFAM" id="SSF50494">
    <property type="entry name" value="Trypsin-like serine proteases"/>
    <property type="match status" value="1"/>
</dbReference>
<gene>
    <name evidence="1" type="ORF">D3878_12375</name>
</gene>
<dbReference type="EMBL" id="QYUQ01000002">
    <property type="protein sequence ID" value="RJG02272.1"/>
    <property type="molecule type" value="Genomic_DNA"/>
</dbReference>
<reference evidence="2" key="1">
    <citation type="submission" date="2018-09" db="EMBL/GenBank/DDBJ databases">
        <authorList>
            <person name="Zhu H."/>
        </authorList>
    </citation>
    <scope>NUCLEOTIDE SEQUENCE [LARGE SCALE GENOMIC DNA]</scope>
    <source>
        <strain evidence="2">K1S02-23</strain>
    </source>
</reference>
<keyword evidence="2" id="KW-1185">Reference proteome</keyword>
<dbReference type="OrthoDB" id="8478205at2"/>